<gene>
    <name evidence="2" type="ORF">PGLA1383_LOCUS1815</name>
    <name evidence="3" type="ORF">PGLA2088_LOCUS33820</name>
</gene>
<feature type="non-terminal residue" evidence="2">
    <location>
        <position position="1"/>
    </location>
</feature>
<feature type="compositionally biased region" description="Low complexity" evidence="1">
    <location>
        <begin position="278"/>
        <end position="301"/>
    </location>
</feature>
<evidence type="ECO:0000256" key="1">
    <source>
        <dbReference type="SAM" id="MobiDB-lite"/>
    </source>
</evidence>
<keyword evidence="4" id="KW-1185">Reference proteome</keyword>
<dbReference type="Proteomes" id="UP000654075">
    <property type="component" value="Unassembled WGS sequence"/>
</dbReference>
<evidence type="ECO:0000313" key="4">
    <source>
        <dbReference type="Proteomes" id="UP000654075"/>
    </source>
</evidence>
<name>A0A813D3G7_POLGL</name>
<dbReference type="EMBL" id="CAJNNV010000504">
    <property type="protein sequence ID" value="CAE8582820.1"/>
    <property type="molecule type" value="Genomic_DNA"/>
</dbReference>
<dbReference type="OrthoDB" id="424302at2759"/>
<dbReference type="OMA" id="NTVRCES"/>
<evidence type="ECO:0008006" key="5">
    <source>
        <dbReference type="Google" id="ProtNLM"/>
    </source>
</evidence>
<accession>A0A813D3G7</accession>
<feature type="region of interest" description="Disordered" evidence="1">
    <location>
        <begin position="218"/>
        <end position="301"/>
    </location>
</feature>
<sequence>FTSNVDGHSLQHFEAGEVRECHGSLDFWQCGAKAGTWRAPADCRFAVDEQTRRAPGMFAAGGAKVVEGTEGGKNWPRCPECSSRARPAVLMFDDEHWLGDSGQELRWAAWCKAVKGMASASSRWGNGRLLRTLILEIGCGLEVPTVRNTAEDLAAVWSEAGAEVTLVRVNPVSPQADQPLPARVRYLALPCRGIEAILKMQAHLDSFADGGTAGALAENSTPLNNNNNNMGSDDEQTFEAGSLKHHKQQQQQQQQFEAGSLKRGRLGDESSPDKRQKVTTTPTTTTTTTITTGQQQKQQPQ</sequence>
<reference evidence="2" key="1">
    <citation type="submission" date="2021-02" db="EMBL/GenBank/DDBJ databases">
        <authorList>
            <person name="Dougan E. K."/>
            <person name="Rhodes N."/>
            <person name="Thang M."/>
            <person name="Chan C."/>
        </authorList>
    </citation>
    <scope>NUCLEOTIDE SEQUENCE</scope>
</reference>
<feature type="compositionally biased region" description="Basic and acidic residues" evidence="1">
    <location>
        <begin position="265"/>
        <end position="276"/>
    </location>
</feature>
<dbReference type="InterPro" id="IPR029035">
    <property type="entry name" value="DHS-like_NAD/FAD-binding_dom"/>
</dbReference>
<organism evidence="2 4">
    <name type="scientific">Polarella glacialis</name>
    <name type="common">Dinoflagellate</name>
    <dbReference type="NCBI Taxonomy" id="89957"/>
    <lineage>
        <taxon>Eukaryota</taxon>
        <taxon>Sar</taxon>
        <taxon>Alveolata</taxon>
        <taxon>Dinophyceae</taxon>
        <taxon>Suessiales</taxon>
        <taxon>Suessiaceae</taxon>
        <taxon>Polarella</taxon>
    </lineage>
</organism>
<proteinExistence type="predicted"/>
<evidence type="ECO:0000313" key="2">
    <source>
        <dbReference type="EMBL" id="CAE8582820.1"/>
    </source>
</evidence>
<dbReference type="Gene3D" id="3.40.50.1220">
    <property type="entry name" value="TPP-binding domain"/>
    <property type="match status" value="1"/>
</dbReference>
<dbReference type="SUPFAM" id="SSF52467">
    <property type="entry name" value="DHS-like NAD/FAD-binding domain"/>
    <property type="match status" value="1"/>
</dbReference>
<dbReference type="EMBL" id="CAJNNW010031023">
    <property type="protein sequence ID" value="CAE8705668.1"/>
    <property type="molecule type" value="Genomic_DNA"/>
</dbReference>
<dbReference type="AlphaFoldDB" id="A0A813D3G7"/>
<comment type="caution">
    <text evidence="2">The sequence shown here is derived from an EMBL/GenBank/DDBJ whole genome shotgun (WGS) entry which is preliminary data.</text>
</comment>
<dbReference type="Proteomes" id="UP000626109">
    <property type="component" value="Unassembled WGS sequence"/>
</dbReference>
<evidence type="ECO:0000313" key="3">
    <source>
        <dbReference type="EMBL" id="CAE8705668.1"/>
    </source>
</evidence>
<protein>
    <recommendedName>
        <fullName evidence="5">Deacetylase sirtuin-type domain-containing protein</fullName>
    </recommendedName>
</protein>